<dbReference type="SUPFAM" id="SSF51905">
    <property type="entry name" value="FAD/NAD(P)-binding domain"/>
    <property type="match status" value="1"/>
</dbReference>
<evidence type="ECO:0000259" key="4">
    <source>
        <dbReference type="Pfam" id="PF01494"/>
    </source>
</evidence>
<evidence type="ECO:0000256" key="1">
    <source>
        <dbReference type="ARBA" id="ARBA00001974"/>
    </source>
</evidence>
<accession>A0AA90H8V1</accession>
<dbReference type="GO" id="GO:0071949">
    <property type="term" value="F:FAD binding"/>
    <property type="evidence" value="ECO:0007669"/>
    <property type="project" value="InterPro"/>
</dbReference>
<dbReference type="PANTHER" id="PTHR43004:SF19">
    <property type="entry name" value="BINDING MONOOXYGENASE, PUTATIVE (JCVI)-RELATED"/>
    <property type="match status" value="1"/>
</dbReference>
<protein>
    <submittedName>
        <fullName evidence="5">FAD-dependent monooxygenase</fullName>
    </submittedName>
</protein>
<dbReference type="Pfam" id="PF01494">
    <property type="entry name" value="FAD_binding_3"/>
    <property type="match status" value="1"/>
</dbReference>
<evidence type="ECO:0000256" key="3">
    <source>
        <dbReference type="ARBA" id="ARBA00022827"/>
    </source>
</evidence>
<dbReference type="Pfam" id="PF21274">
    <property type="entry name" value="Rng_hyd_C"/>
    <property type="match status" value="1"/>
</dbReference>
<organism evidence="5">
    <name type="scientific">Streptantibioticus silvisoli</name>
    <dbReference type="NCBI Taxonomy" id="2705255"/>
    <lineage>
        <taxon>Bacteria</taxon>
        <taxon>Bacillati</taxon>
        <taxon>Actinomycetota</taxon>
        <taxon>Actinomycetes</taxon>
        <taxon>Kitasatosporales</taxon>
        <taxon>Streptomycetaceae</taxon>
        <taxon>Streptantibioticus</taxon>
    </lineage>
</organism>
<dbReference type="GO" id="GO:0016709">
    <property type="term" value="F:oxidoreductase activity, acting on paired donors, with incorporation or reduction of molecular oxygen, NAD(P)H as one donor, and incorporation of one atom of oxygen"/>
    <property type="evidence" value="ECO:0007669"/>
    <property type="project" value="UniProtKB-ARBA"/>
</dbReference>
<gene>
    <name evidence="5" type="ORF">POF50_025070</name>
</gene>
<dbReference type="InterPro" id="IPR002938">
    <property type="entry name" value="FAD-bd"/>
</dbReference>
<dbReference type="InterPro" id="IPR050641">
    <property type="entry name" value="RIFMO-like"/>
</dbReference>
<keyword evidence="5" id="KW-0503">Monooxygenase</keyword>
<dbReference type="AlphaFoldDB" id="A0AA90H8V1"/>
<dbReference type="Gene3D" id="3.40.30.120">
    <property type="match status" value="1"/>
</dbReference>
<keyword evidence="2" id="KW-0285">Flavoprotein</keyword>
<feature type="domain" description="FAD-binding" evidence="4">
    <location>
        <begin position="12"/>
        <end position="343"/>
    </location>
</feature>
<dbReference type="InterPro" id="IPR036188">
    <property type="entry name" value="FAD/NAD-bd_sf"/>
</dbReference>
<dbReference type="RefSeq" id="WP_271315482.1">
    <property type="nucleotide sequence ID" value="NZ_JABXJJ020000034.1"/>
</dbReference>
<dbReference type="Gene3D" id="3.30.70.2450">
    <property type="match status" value="1"/>
</dbReference>
<dbReference type="Gene3D" id="3.50.50.60">
    <property type="entry name" value="FAD/NAD(P)-binding domain"/>
    <property type="match status" value="1"/>
</dbReference>
<sequence length="518" mass="54142">MPTTPTSTPRHADVLIIGAGPAGLTLACEVASAGVRTVLLERDPEPPGYCRGFNLNARSLELLDRRGLADRFLAEGPTVPATAFVAGAGLDLAAMRTGHPYALGIAQTRVEELLAERAVELGVRVLRGHRLTALRQDAEGVTADVDSPQGPTRWRCGWLAGCDGGRSTVRKLAGIGFPGTPARRFTLLGDVVLADPESIAFGMTAGPGGSLFAIPRPGYVRLITADPRPPLDRDEPVTPARFQQALDRVLGRRVEIAGTRWLTRFGDAARLAERLRQARVLLAGDAAHIHPPAGAVGVNAAIDDAMKLGWKLGLVAAGRAPEELLETYHTERHAAGTALLRNTRAQSVLAGGGEELAPVRELLAELARTAGTAGPLAETITAVGTRYPVAHGSGHPWEGRMVPNVLLEHDGCGGRDEPLRLVGLLAAAPRGALLLAAGAGTHALRETALPWADRVTVASARAGELPDAVAVLVRPDGHAAWVAAPGADATPPTAAGRLDDALREWFGPPLDVPAPVGR</sequence>
<keyword evidence="3" id="KW-0274">FAD</keyword>
<comment type="caution">
    <text evidence="5">The sequence shown here is derived from an EMBL/GenBank/DDBJ whole genome shotgun (WGS) entry which is preliminary data.</text>
</comment>
<evidence type="ECO:0000256" key="2">
    <source>
        <dbReference type="ARBA" id="ARBA00022630"/>
    </source>
</evidence>
<dbReference type="PRINTS" id="PR00420">
    <property type="entry name" value="RNGMNOXGNASE"/>
</dbReference>
<evidence type="ECO:0000313" key="5">
    <source>
        <dbReference type="EMBL" id="MDI5972572.1"/>
    </source>
</evidence>
<comment type="cofactor">
    <cofactor evidence="1">
        <name>FAD</name>
        <dbReference type="ChEBI" id="CHEBI:57692"/>
    </cofactor>
</comment>
<name>A0AA90H8V1_9ACTN</name>
<dbReference type="PANTHER" id="PTHR43004">
    <property type="entry name" value="TRK SYSTEM POTASSIUM UPTAKE PROTEIN"/>
    <property type="match status" value="1"/>
</dbReference>
<reference evidence="5" key="1">
    <citation type="submission" date="2023-05" db="EMBL/GenBank/DDBJ databases">
        <title>Streptantibioticus silvisoli sp. nov., acidotolerant actinomycetes 1 from pine litter.</title>
        <authorList>
            <person name="Swiecimska M."/>
            <person name="Golinska P."/>
            <person name="Sangal V."/>
            <person name="Wachnowicz B."/>
            <person name="Goodfellow M."/>
        </authorList>
    </citation>
    <scope>NUCLEOTIDE SEQUENCE</scope>
    <source>
        <strain evidence="5">SL13</strain>
    </source>
</reference>
<keyword evidence="5" id="KW-0560">Oxidoreductase</keyword>
<proteinExistence type="predicted"/>
<dbReference type="EMBL" id="JABXJJ020000034">
    <property type="protein sequence ID" value="MDI5972572.1"/>
    <property type="molecule type" value="Genomic_DNA"/>
</dbReference>